<keyword evidence="1" id="KW-0812">Transmembrane</keyword>
<dbReference type="OrthoDB" id="405996at2759"/>
<proteinExistence type="predicted"/>
<dbReference type="EMBL" id="KV454016">
    <property type="protein sequence ID" value="ODV94045.1"/>
    <property type="molecule type" value="Genomic_DNA"/>
</dbReference>
<feature type="domain" description="SAC" evidence="2">
    <location>
        <begin position="104"/>
        <end position="428"/>
    </location>
</feature>
<keyword evidence="1" id="KW-0472">Membrane</keyword>
<dbReference type="PROSITE" id="PS50275">
    <property type="entry name" value="SAC"/>
    <property type="match status" value="1"/>
</dbReference>
<evidence type="ECO:0000313" key="4">
    <source>
        <dbReference type="Proteomes" id="UP000094236"/>
    </source>
</evidence>
<evidence type="ECO:0000313" key="3">
    <source>
        <dbReference type="EMBL" id="ODV94045.1"/>
    </source>
</evidence>
<dbReference type="AlphaFoldDB" id="A0A1E4TQK1"/>
<sequence length="572" mass="66274">MSILIARLSDGYLVNQGGKSILINSTLTREVDSEKFGLQSSFTRIDGIIGTITLKYTKYLITIDESSVAGNINSNIIYQVTKFSILPIGVLTNNEEDKNYLSLLNQHLTNGTFFYSKNYDLTNSLQRQSKNFLNISNDKVELNKLDKRFWWNEYLSEELFNFPEFITPLIYGYVKIVQTSILSHKFSFGLITRRSKYRAGTRYFRRGIDENGNAANFNETEQILISNESGGNIFSYLQTRGSVPTYWAEINNLRYKPKLIVNETNSIQSTAKHFDEQVKLYGKNYLVNLVNQKGYEKPVKDSYERAVQLLARPDDIKYVYFDFHHECRNMKWYRVQLLIDQLVLLGYSNNNYFQSSSGKILNSQDAVVRTNCMDCLDRTNVVQSTLGLWVLNNQFGKLGINAIDDNFKFQFQNIWADNADYVSKAYSGTGALKTDFTRLGRRTKLGALNDLQNSLVRYLRNNYFDGLRQDGIDLFLGNFKPLDNNFNPFNMDKRSILIQYVPTIMWSSLGVLIFSLLFRKSKNYLLFHVFLFGVFLGSLNFVFKNNYYYVNWPKFVPVHTYVKAPLQTSKKD</sequence>
<gene>
    <name evidence="3" type="ORF">PACTADRAFT_50940</name>
</gene>
<organism evidence="3 4">
    <name type="scientific">Pachysolen tannophilus NRRL Y-2460</name>
    <dbReference type="NCBI Taxonomy" id="669874"/>
    <lineage>
        <taxon>Eukaryota</taxon>
        <taxon>Fungi</taxon>
        <taxon>Dikarya</taxon>
        <taxon>Ascomycota</taxon>
        <taxon>Saccharomycotina</taxon>
        <taxon>Pichiomycetes</taxon>
        <taxon>Pachysolenaceae</taxon>
        <taxon>Pachysolen</taxon>
    </lineage>
</organism>
<accession>A0A1E4TQK1</accession>
<keyword evidence="4" id="KW-1185">Reference proteome</keyword>
<dbReference type="PANTHER" id="PTHR45662:SF2">
    <property type="entry name" value="PHOSPHATIDYLINOSITOL-3-PHOSPHATASE SAC1"/>
    <property type="match status" value="1"/>
</dbReference>
<dbReference type="InterPro" id="IPR002013">
    <property type="entry name" value="SAC_dom"/>
</dbReference>
<dbReference type="GO" id="GO:0034593">
    <property type="term" value="F:phosphatidylinositol bisphosphate phosphatase activity"/>
    <property type="evidence" value="ECO:0007669"/>
    <property type="project" value="UniProtKB-ARBA"/>
</dbReference>
<keyword evidence="1" id="KW-1133">Transmembrane helix</keyword>
<evidence type="ECO:0000256" key="1">
    <source>
        <dbReference type="SAM" id="Phobius"/>
    </source>
</evidence>
<dbReference type="Pfam" id="PF02383">
    <property type="entry name" value="Syja_N"/>
    <property type="match status" value="1"/>
</dbReference>
<dbReference type="STRING" id="669874.A0A1E4TQK1"/>
<reference evidence="4" key="1">
    <citation type="submission" date="2016-05" db="EMBL/GenBank/DDBJ databases">
        <title>Comparative genomics of biotechnologically important yeasts.</title>
        <authorList>
            <consortium name="DOE Joint Genome Institute"/>
            <person name="Riley R."/>
            <person name="Haridas S."/>
            <person name="Wolfe K.H."/>
            <person name="Lopes M.R."/>
            <person name="Hittinger C.T."/>
            <person name="Goker M."/>
            <person name="Salamov A."/>
            <person name="Wisecaver J."/>
            <person name="Long T.M."/>
            <person name="Aerts A.L."/>
            <person name="Barry K."/>
            <person name="Choi C."/>
            <person name="Clum A."/>
            <person name="Coughlan A.Y."/>
            <person name="Deshpande S."/>
            <person name="Douglass A.P."/>
            <person name="Hanson S.J."/>
            <person name="Klenk H.-P."/>
            <person name="Labutti K."/>
            <person name="Lapidus A."/>
            <person name="Lindquist E."/>
            <person name="Lipzen A."/>
            <person name="Meier-Kolthoff J.P."/>
            <person name="Ohm R.A."/>
            <person name="Otillar R.P."/>
            <person name="Pangilinan J."/>
            <person name="Peng Y."/>
            <person name="Rokas A."/>
            <person name="Rosa C.A."/>
            <person name="Scheuner C."/>
            <person name="Sibirny A.A."/>
            <person name="Slot J.C."/>
            <person name="Stielow J.B."/>
            <person name="Sun H."/>
            <person name="Kurtzman C.P."/>
            <person name="Blackwell M."/>
            <person name="Grigoriev I.V."/>
            <person name="Jeffries T.W."/>
        </authorList>
    </citation>
    <scope>NUCLEOTIDE SEQUENCE [LARGE SCALE GENOMIC DNA]</scope>
    <source>
        <strain evidence="4">NRRL Y-2460</strain>
    </source>
</reference>
<dbReference type="GO" id="GO:0046856">
    <property type="term" value="P:phosphatidylinositol dephosphorylation"/>
    <property type="evidence" value="ECO:0007669"/>
    <property type="project" value="TreeGrafter"/>
</dbReference>
<protein>
    <recommendedName>
        <fullName evidence="2">SAC domain-containing protein</fullName>
    </recommendedName>
</protein>
<dbReference type="PANTHER" id="PTHR45662">
    <property type="entry name" value="PHOSPHATIDYLINOSITIDE PHOSPHATASE SAC1"/>
    <property type="match status" value="1"/>
</dbReference>
<name>A0A1E4TQK1_PACTA</name>
<dbReference type="GO" id="GO:0005783">
    <property type="term" value="C:endoplasmic reticulum"/>
    <property type="evidence" value="ECO:0007669"/>
    <property type="project" value="TreeGrafter"/>
</dbReference>
<feature type="transmembrane region" description="Helical" evidence="1">
    <location>
        <begin position="497"/>
        <end position="518"/>
    </location>
</feature>
<dbReference type="Proteomes" id="UP000094236">
    <property type="component" value="Unassembled WGS sequence"/>
</dbReference>
<evidence type="ECO:0000259" key="2">
    <source>
        <dbReference type="PROSITE" id="PS50275"/>
    </source>
</evidence>
<dbReference type="GO" id="GO:0043812">
    <property type="term" value="F:phosphatidylinositol-4-phosphate phosphatase activity"/>
    <property type="evidence" value="ECO:0007669"/>
    <property type="project" value="TreeGrafter"/>
</dbReference>
<feature type="transmembrane region" description="Helical" evidence="1">
    <location>
        <begin position="525"/>
        <end position="543"/>
    </location>
</feature>